<evidence type="ECO:0000256" key="2">
    <source>
        <dbReference type="SAM" id="MobiDB-lite"/>
    </source>
</evidence>
<dbReference type="Pfam" id="PF08628">
    <property type="entry name" value="Nexin_C"/>
    <property type="match status" value="1"/>
</dbReference>
<reference evidence="7" key="1">
    <citation type="journal article" date="2014" name="PLoS ONE">
        <title>The genome and linkage map of the northern pike (Esox lucius): conserved synteny revealed between the salmonid sister group and the Neoteleostei.</title>
        <authorList>
            <person name="Rondeau E.B."/>
            <person name="Minkley D.R."/>
            <person name="Leong J.S."/>
            <person name="Messmer A.M."/>
            <person name="Jantzen J.R."/>
            <person name="von Schalburg K.R."/>
            <person name="Lemon C."/>
            <person name="Bird N.H."/>
            <person name="Koop B.F."/>
        </authorList>
    </citation>
    <scope>NUCLEOTIDE SEQUENCE</scope>
</reference>
<evidence type="ECO:0000256" key="3">
    <source>
        <dbReference type="SAM" id="Phobius"/>
    </source>
</evidence>
<keyword evidence="7" id="KW-1185">Reference proteome</keyword>
<dbReference type="InterPro" id="IPR013937">
    <property type="entry name" value="Sorting_nexin_C"/>
</dbReference>
<comment type="similarity">
    <text evidence="1">Belongs to the sorting nexin family.</text>
</comment>
<name>A0A3P8YNX2_ESOLU</name>
<dbReference type="Bgee" id="ENSELUG00000000648">
    <property type="expression patterns" value="Expressed in camera-type eye and 7 other cell types or tissues"/>
</dbReference>
<keyword evidence="3" id="KW-0812">Transmembrane</keyword>
<dbReference type="AlphaFoldDB" id="A0A3P8YNX2"/>
<feature type="compositionally biased region" description="Polar residues" evidence="2">
    <location>
        <begin position="304"/>
        <end position="329"/>
    </location>
</feature>
<evidence type="ECO:0000256" key="1">
    <source>
        <dbReference type="ARBA" id="ARBA00010883"/>
    </source>
</evidence>
<dbReference type="SMART" id="SM00312">
    <property type="entry name" value="PX"/>
    <property type="match status" value="1"/>
</dbReference>
<organism evidence="6 7">
    <name type="scientific">Esox lucius</name>
    <name type="common">Northern pike</name>
    <dbReference type="NCBI Taxonomy" id="8010"/>
    <lineage>
        <taxon>Eukaryota</taxon>
        <taxon>Metazoa</taxon>
        <taxon>Chordata</taxon>
        <taxon>Craniata</taxon>
        <taxon>Vertebrata</taxon>
        <taxon>Euteleostomi</taxon>
        <taxon>Actinopterygii</taxon>
        <taxon>Neopterygii</taxon>
        <taxon>Teleostei</taxon>
        <taxon>Protacanthopterygii</taxon>
        <taxon>Esociformes</taxon>
        <taxon>Esocidae</taxon>
        <taxon>Esox</taxon>
    </lineage>
</organism>
<sequence>MPPQDGHGPNPNSWTFSELLGQRRLVVFGVLLTWIVLFHLLVNVWLLCLFTSLLVVLGGWLGSRAALDANSLLHLEHFVPLGQPQSSLPSPESERRLDYEIHSAVQKAVRDFVSSWYRDMLSEEEEREGPGEFEHIMQDAMLDSVMELKERARCVDRRALVQRALELCGCHLQSYMTAREMMKQTEAWPGLQCSDSSGGPSLWGLYSQSDTPHPALASPATELSYTRAVVDLLMQVLVPFPHLETRTGRYMVGELISCNVLLPLVSRVSDPDWLNLTIVDLFTKSKEPPDETLDEQPEHLAQLPRSQTQQELWTCSSSQPQNQRDLSGNSPGPPDPAAPASPDSTESCHTALPDLKEEMRPILPIPCIRPSVRVNSFPVSMDLLRSCSGGSRLYQGADSDLESLSSESNQLSVESLDQLDSEEEQTDSFCDCASPTNFCSVFEDEPSGCFGNLKILGPKVSEELHPRRPAPPGGLCLTTFSFEPLVSPDGPVLIQNLRITGAVTAKEHRSTGSQPYTLYTVKYETVVESETQGILQPVAYHTVNRRYSEFLRLQTRLEEKPDLKKIIKNVKGPKKTFPDLPFGNLDIDKVEVRKGQLDAFLKQLCMIPETVNSNELQEFLALNTDAGTAFEKKPFVKSRIDKIMANAVGTLKTAFPRTEDDLDGEPADGRNAPEGRKRFSSKVAPTLNIPEIQPKVIYCFKEGCTVFQGLSLSGLEDFIKDQEALLYAPQEREADRRRFSVLPGKDRKEVGCRNRKPRGADTAVADVALNILCLLMKDQWSWLCTENIQKAIRLLFGTIIERWLDVCVAHLASAPCWIIYLQVMQEAVWPGGVLPDGPRPDRSPAQREETRQQCLYCLTQLLPDLIADMLGSEKYRLSWEMALESLQDPNINRHLVYCVCDLLLEFLIPESSEEAFQRSLMNSLSGDIERLSASA</sequence>
<reference evidence="6" key="4">
    <citation type="submission" date="2025-09" db="UniProtKB">
        <authorList>
            <consortium name="Ensembl"/>
        </authorList>
    </citation>
    <scope>IDENTIFICATION</scope>
</reference>
<dbReference type="GeneTree" id="ENSGT00950000182856"/>
<keyword evidence="3" id="KW-0472">Membrane</keyword>
<reference evidence="6" key="3">
    <citation type="submission" date="2025-08" db="UniProtKB">
        <authorList>
            <consortium name="Ensembl"/>
        </authorList>
    </citation>
    <scope>IDENTIFICATION</scope>
</reference>
<dbReference type="InterPro" id="IPR001683">
    <property type="entry name" value="PX_dom"/>
</dbReference>
<feature type="transmembrane region" description="Helical" evidence="3">
    <location>
        <begin position="20"/>
        <end position="37"/>
    </location>
</feature>
<feature type="transmembrane region" description="Helical" evidence="3">
    <location>
        <begin position="44"/>
        <end position="62"/>
    </location>
</feature>
<evidence type="ECO:0000313" key="6">
    <source>
        <dbReference type="Ensembl" id="ENSELUP00000017551.2"/>
    </source>
</evidence>
<evidence type="ECO:0000313" key="7">
    <source>
        <dbReference type="Proteomes" id="UP000265140"/>
    </source>
</evidence>
<dbReference type="Pfam" id="PF00787">
    <property type="entry name" value="PX"/>
    <property type="match status" value="1"/>
</dbReference>
<reference evidence="6" key="2">
    <citation type="submission" date="2020-02" db="EMBL/GenBank/DDBJ databases">
        <title>Esox lucius (northern pike) genome, fEsoLuc1, primary haplotype.</title>
        <authorList>
            <person name="Myers G."/>
            <person name="Karagic N."/>
            <person name="Meyer A."/>
            <person name="Pippel M."/>
            <person name="Reichard M."/>
            <person name="Winkler S."/>
            <person name="Tracey A."/>
            <person name="Sims Y."/>
            <person name="Howe K."/>
            <person name="Rhie A."/>
            <person name="Formenti G."/>
            <person name="Durbin R."/>
            <person name="Fedrigo O."/>
            <person name="Jarvis E.D."/>
        </authorList>
    </citation>
    <scope>NUCLEOTIDE SEQUENCE [LARGE SCALE GENOMIC DNA]</scope>
</reference>
<feature type="region of interest" description="Disordered" evidence="2">
    <location>
        <begin position="286"/>
        <end position="349"/>
    </location>
</feature>
<dbReference type="GO" id="GO:0035091">
    <property type="term" value="F:phosphatidylinositol binding"/>
    <property type="evidence" value="ECO:0007669"/>
    <property type="project" value="InterPro"/>
</dbReference>
<dbReference type="PROSITE" id="PS50195">
    <property type="entry name" value="PX"/>
    <property type="match status" value="1"/>
</dbReference>
<dbReference type="Ensembl" id="ENSELUT00000027166.3">
    <property type="protein sequence ID" value="ENSELUP00000017551.2"/>
    <property type="gene ID" value="ENSELUG00000000648.3"/>
</dbReference>
<proteinExistence type="inferred from homology"/>
<dbReference type="SUPFAM" id="SSF64268">
    <property type="entry name" value="PX domain"/>
    <property type="match status" value="1"/>
</dbReference>
<evidence type="ECO:0000259" key="4">
    <source>
        <dbReference type="PROSITE" id="PS50195"/>
    </source>
</evidence>
<dbReference type="PANTHER" id="PTHR22775">
    <property type="entry name" value="SORTING NEXIN"/>
    <property type="match status" value="1"/>
</dbReference>
<feature type="compositionally biased region" description="Basic and acidic residues" evidence="2">
    <location>
        <begin position="667"/>
        <end position="677"/>
    </location>
</feature>
<dbReference type="PANTHER" id="PTHR22775:SF33">
    <property type="entry name" value="SNX19A PROTEIN"/>
    <property type="match status" value="1"/>
</dbReference>
<dbReference type="Pfam" id="PF02194">
    <property type="entry name" value="PXA"/>
    <property type="match status" value="1"/>
</dbReference>
<protein>
    <recommendedName>
        <fullName evidence="8">Sorting nexin 19a</fullName>
    </recommendedName>
</protein>
<dbReference type="InterPro" id="IPR036871">
    <property type="entry name" value="PX_dom_sf"/>
</dbReference>
<dbReference type="SMART" id="SM00313">
    <property type="entry name" value="PXA"/>
    <property type="match status" value="1"/>
</dbReference>
<feature type="domain" description="PXA" evidence="5">
    <location>
        <begin position="94"/>
        <end position="286"/>
    </location>
</feature>
<dbReference type="Gene3D" id="3.30.1520.10">
    <property type="entry name" value="Phox-like domain"/>
    <property type="match status" value="1"/>
</dbReference>
<dbReference type="PROSITE" id="PS51207">
    <property type="entry name" value="PXA"/>
    <property type="match status" value="1"/>
</dbReference>
<keyword evidence="3" id="KW-1133">Transmembrane helix</keyword>
<evidence type="ECO:0000259" key="5">
    <source>
        <dbReference type="PROSITE" id="PS51207"/>
    </source>
</evidence>
<dbReference type="InterPro" id="IPR003114">
    <property type="entry name" value="Phox_assoc"/>
</dbReference>
<dbReference type="Proteomes" id="UP000265140">
    <property type="component" value="Chromosome 7"/>
</dbReference>
<feature type="region of interest" description="Disordered" evidence="2">
    <location>
        <begin position="656"/>
        <end position="679"/>
    </location>
</feature>
<accession>A0A3P8YNX2</accession>
<evidence type="ECO:0008006" key="8">
    <source>
        <dbReference type="Google" id="ProtNLM"/>
    </source>
</evidence>
<feature type="domain" description="PX" evidence="4">
    <location>
        <begin position="497"/>
        <end position="627"/>
    </location>
</feature>